<dbReference type="Proteomes" id="UP000483078">
    <property type="component" value="Unassembled WGS sequence"/>
</dbReference>
<comment type="caution">
    <text evidence="2">The sequence shown here is derived from an EMBL/GenBank/DDBJ whole genome shotgun (WGS) entry which is preliminary data.</text>
</comment>
<dbReference type="RefSeq" id="WP_273249004.1">
    <property type="nucleotide sequence ID" value="NZ_VENJ01000007.1"/>
</dbReference>
<reference evidence="2 3" key="1">
    <citation type="submission" date="2019-06" db="EMBL/GenBank/DDBJ databases">
        <title>Enrichment of Autotrophic Halophilic Microorganisms from Red Sea Brine Pool Using Microbial Electrosynthesis System.</title>
        <authorList>
            <person name="Alqahtani M.F."/>
            <person name="Bajracharya S."/>
            <person name="Katuri K.P."/>
            <person name="Ali M."/>
            <person name="Saikaly P.E."/>
        </authorList>
    </citation>
    <scope>NUCLEOTIDE SEQUENCE [LARGE SCALE GENOMIC DNA]</scope>
    <source>
        <strain evidence="2">MES6</strain>
    </source>
</reference>
<organism evidence="2 3">
    <name type="scientific">Sediminimonas qiaohouensis</name>
    <dbReference type="NCBI Taxonomy" id="552061"/>
    <lineage>
        <taxon>Bacteria</taxon>
        <taxon>Pseudomonadati</taxon>
        <taxon>Pseudomonadota</taxon>
        <taxon>Alphaproteobacteria</taxon>
        <taxon>Rhodobacterales</taxon>
        <taxon>Roseobacteraceae</taxon>
        <taxon>Sediminimonas</taxon>
    </lineage>
</organism>
<accession>A0A7C9HAK3</accession>
<evidence type="ECO:0000313" key="2">
    <source>
        <dbReference type="EMBL" id="MTJ04366.1"/>
    </source>
</evidence>
<dbReference type="AlphaFoldDB" id="A0A7C9HAK3"/>
<protein>
    <recommendedName>
        <fullName evidence="4">Type I secretion protein</fullName>
    </recommendedName>
</protein>
<gene>
    <name evidence="2" type="ORF">FH759_06700</name>
</gene>
<sequence>MAYDLTTEAIAHFIGSFDQVVEEARWRISYDPFKGDGPEFTDPGNLHTVTLNVSAPYQMTRFDPGVDYDIDLPPLPDRFVPISVHLRPDFMPNNHTPFAFELDNPAQLPQSASFAEAPVVFIPPPPSSIATVIVQSNWLSDSDTLMGLDGGTFVSPVAQDLALGWLASVADTLGGPTMPGPPANGNTIKDTAYDAKDAVADFKAAAAAEAGIYTLTDEQWGGTHVNGTLVEGDDVPTLKDALPELPEPNNGAGPAHEVVLGGNTVVNEAYIDLAMADAPVIAAMGNSLSVSSISQVNILSDHDTINGAVQSAGATSNVMMNISTALTLAANSGTDYTEDQHSDGDPTFPSFASVVRLDGDLVNVNYLRQDNQVVDNDIVSTEFGASETFIQTGGNLVLNAATLAQMTYSYDLIVVGGDIINVSMINQINVLLDDDFITYPQDADWTISSGENVLWNQAAIQSVGQDNYQDMPAMFKELGNSLASGSDSVSGEIRSLEQFEGRDSINVLYIEGDLISVQLVYQINVVGDSDQIWQGGPHMEGGGTDASVTAGSNTLANLAVISEFGFDSDIYVGGDTYSDALMHQAGLVVMDESELAGEGEGGLVNEAVAFLMDETDQQTDDGAPGQSGYVHEDALGNDPMGGMVA</sequence>
<evidence type="ECO:0008006" key="4">
    <source>
        <dbReference type="Google" id="ProtNLM"/>
    </source>
</evidence>
<evidence type="ECO:0000256" key="1">
    <source>
        <dbReference type="SAM" id="MobiDB-lite"/>
    </source>
</evidence>
<evidence type="ECO:0000313" key="3">
    <source>
        <dbReference type="Proteomes" id="UP000483078"/>
    </source>
</evidence>
<name>A0A7C9HAK3_9RHOB</name>
<proteinExistence type="predicted"/>
<dbReference type="EMBL" id="VENJ01000007">
    <property type="protein sequence ID" value="MTJ04366.1"/>
    <property type="molecule type" value="Genomic_DNA"/>
</dbReference>
<feature type="region of interest" description="Disordered" evidence="1">
    <location>
        <begin position="617"/>
        <end position="645"/>
    </location>
</feature>